<dbReference type="EMBL" id="KV419397">
    <property type="protein sequence ID" value="KZS97122.1"/>
    <property type="molecule type" value="Genomic_DNA"/>
</dbReference>
<organism evidence="4 5">
    <name type="scientific">Sistotremastrum niveocremeum HHB9708</name>
    <dbReference type="NCBI Taxonomy" id="1314777"/>
    <lineage>
        <taxon>Eukaryota</taxon>
        <taxon>Fungi</taxon>
        <taxon>Dikarya</taxon>
        <taxon>Basidiomycota</taxon>
        <taxon>Agaricomycotina</taxon>
        <taxon>Agaricomycetes</taxon>
        <taxon>Sistotremastrales</taxon>
        <taxon>Sistotremastraceae</taxon>
        <taxon>Sertulicium</taxon>
        <taxon>Sertulicium niveocremeum</taxon>
    </lineage>
</organism>
<sequence>MSYQILGRAIKSEYIAIGTILSTVGIALAASGGEKKKASQPESLSQKFGASSSEEENFIKNFIAEAEKADGGKH</sequence>
<dbReference type="OrthoDB" id="2094445at2759"/>
<reference evidence="4 5" key="1">
    <citation type="journal article" date="2016" name="Mol. Biol. Evol.">
        <title>Comparative Genomics of Early-Diverging Mushroom-Forming Fungi Provides Insights into the Origins of Lignocellulose Decay Capabilities.</title>
        <authorList>
            <person name="Nagy L.G."/>
            <person name="Riley R."/>
            <person name="Tritt A."/>
            <person name="Adam C."/>
            <person name="Daum C."/>
            <person name="Floudas D."/>
            <person name="Sun H."/>
            <person name="Yadav J.S."/>
            <person name="Pangilinan J."/>
            <person name="Larsson K.H."/>
            <person name="Matsuura K."/>
            <person name="Barry K."/>
            <person name="Labutti K."/>
            <person name="Kuo R."/>
            <person name="Ohm R.A."/>
            <person name="Bhattacharya S.S."/>
            <person name="Shirouzu T."/>
            <person name="Yoshinaga Y."/>
            <person name="Martin F.M."/>
            <person name="Grigoriev I.V."/>
            <person name="Hibbett D.S."/>
        </authorList>
    </citation>
    <scope>NUCLEOTIDE SEQUENCE [LARGE SCALE GENOMIC DNA]</scope>
    <source>
        <strain evidence="4 5">HHB9708</strain>
    </source>
</reference>
<dbReference type="AlphaFoldDB" id="A0A164YPW4"/>
<name>A0A164YPW4_9AGAM</name>
<evidence type="ECO:0000256" key="3">
    <source>
        <dbReference type="ARBA" id="ARBA00023136"/>
    </source>
</evidence>
<dbReference type="InterPro" id="IPR021278">
    <property type="entry name" value="ATP19"/>
</dbReference>
<accession>A0A164YPW4</accession>
<dbReference type="STRING" id="1314777.A0A164YPW4"/>
<dbReference type="GO" id="GO:0031966">
    <property type="term" value="C:mitochondrial membrane"/>
    <property type="evidence" value="ECO:0007669"/>
    <property type="project" value="UniProtKB-SubCell"/>
</dbReference>
<keyword evidence="5" id="KW-1185">Reference proteome</keyword>
<dbReference type="Proteomes" id="UP000076722">
    <property type="component" value="Unassembled WGS sequence"/>
</dbReference>
<dbReference type="PANTHER" id="PTHR28074:SF1">
    <property type="entry name" value="ATP SYNTHASE SUBUNIT K, MITOCHONDRIAL"/>
    <property type="match status" value="1"/>
</dbReference>
<dbReference type="PANTHER" id="PTHR28074">
    <property type="entry name" value="ATP SYNTHASE SUBUNIT K, MITOCHONDRIAL"/>
    <property type="match status" value="1"/>
</dbReference>
<comment type="subcellular location">
    <subcellularLocation>
        <location evidence="1">Mitochondrion membrane</location>
    </subcellularLocation>
</comment>
<evidence type="ECO:0000256" key="2">
    <source>
        <dbReference type="ARBA" id="ARBA00023128"/>
    </source>
</evidence>
<protein>
    <recommendedName>
        <fullName evidence="6">ATP synthase subunit K, mitochondrial</fullName>
    </recommendedName>
</protein>
<keyword evidence="2" id="KW-0496">Mitochondrion</keyword>
<dbReference type="GO" id="GO:0015986">
    <property type="term" value="P:proton motive force-driven ATP synthesis"/>
    <property type="evidence" value="ECO:0007669"/>
    <property type="project" value="TreeGrafter"/>
</dbReference>
<evidence type="ECO:0008006" key="6">
    <source>
        <dbReference type="Google" id="ProtNLM"/>
    </source>
</evidence>
<keyword evidence="3" id="KW-0472">Membrane</keyword>
<proteinExistence type="predicted"/>
<evidence type="ECO:0000313" key="5">
    <source>
        <dbReference type="Proteomes" id="UP000076722"/>
    </source>
</evidence>
<evidence type="ECO:0000313" key="4">
    <source>
        <dbReference type="EMBL" id="KZS97122.1"/>
    </source>
</evidence>
<dbReference type="Pfam" id="PF11022">
    <property type="entry name" value="ATP19"/>
    <property type="match status" value="1"/>
</dbReference>
<gene>
    <name evidence="4" type="ORF">SISNIDRAFT_449854</name>
</gene>
<evidence type="ECO:0000256" key="1">
    <source>
        <dbReference type="ARBA" id="ARBA00004325"/>
    </source>
</evidence>